<feature type="transmembrane region" description="Helical" evidence="2">
    <location>
        <begin position="62"/>
        <end position="79"/>
    </location>
</feature>
<feature type="compositionally biased region" description="Polar residues" evidence="1">
    <location>
        <begin position="1"/>
        <end position="13"/>
    </location>
</feature>
<feature type="domain" description="SGNH" evidence="4">
    <location>
        <begin position="471"/>
        <end position="688"/>
    </location>
</feature>
<feature type="transmembrane region" description="Helical" evidence="2">
    <location>
        <begin position="37"/>
        <end position="56"/>
    </location>
</feature>
<organism evidence="5 6">
    <name type="scientific">Frondihabitans australicus</name>
    <dbReference type="NCBI Taxonomy" id="386892"/>
    <lineage>
        <taxon>Bacteria</taxon>
        <taxon>Bacillati</taxon>
        <taxon>Actinomycetota</taxon>
        <taxon>Actinomycetes</taxon>
        <taxon>Micrococcales</taxon>
        <taxon>Microbacteriaceae</taxon>
        <taxon>Frondihabitans</taxon>
    </lineage>
</organism>
<feature type="transmembrane region" description="Helical" evidence="2">
    <location>
        <begin position="170"/>
        <end position="186"/>
    </location>
</feature>
<comment type="caution">
    <text evidence="5">The sequence shown here is derived from an EMBL/GenBank/DDBJ whole genome shotgun (WGS) entry which is preliminary data.</text>
</comment>
<evidence type="ECO:0000313" key="5">
    <source>
        <dbReference type="EMBL" id="RKR73546.1"/>
    </source>
</evidence>
<feature type="transmembrane region" description="Helical" evidence="2">
    <location>
        <begin position="254"/>
        <end position="273"/>
    </location>
</feature>
<feature type="transmembrane region" description="Helical" evidence="2">
    <location>
        <begin position="391"/>
        <end position="413"/>
    </location>
</feature>
<feature type="transmembrane region" description="Helical" evidence="2">
    <location>
        <begin position="100"/>
        <end position="119"/>
    </location>
</feature>
<dbReference type="Pfam" id="PF19040">
    <property type="entry name" value="SGNH"/>
    <property type="match status" value="1"/>
</dbReference>
<feature type="transmembrane region" description="Helical" evidence="2">
    <location>
        <begin position="279"/>
        <end position="298"/>
    </location>
</feature>
<dbReference type="EMBL" id="RBKS01000001">
    <property type="protein sequence ID" value="RKR73546.1"/>
    <property type="molecule type" value="Genomic_DNA"/>
</dbReference>
<keyword evidence="2" id="KW-0472">Membrane</keyword>
<dbReference type="PANTHER" id="PTHR23028">
    <property type="entry name" value="ACETYLTRANSFERASE"/>
    <property type="match status" value="1"/>
</dbReference>
<dbReference type="AlphaFoldDB" id="A0A495IEW0"/>
<proteinExistence type="predicted"/>
<dbReference type="Pfam" id="PF01757">
    <property type="entry name" value="Acyl_transf_3"/>
    <property type="match status" value="1"/>
</dbReference>
<feature type="transmembrane region" description="Helical" evidence="2">
    <location>
        <begin position="349"/>
        <end position="370"/>
    </location>
</feature>
<evidence type="ECO:0000313" key="6">
    <source>
        <dbReference type="Proteomes" id="UP000280008"/>
    </source>
</evidence>
<keyword evidence="6" id="KW-1185">Reference proteome</keyword>
<protein>
    <submittedName>
        <fullName evidence="5">Peptidoglycan/LPS O-acetylase OafA/YrhL</fullName>
    </submittedName>
</protein>
<evidence type="ECO:0000259" key="4">
    <source>
        <dbReference type="Pfam" id="PF19040"/>
    </source>
</evidence>
<accession>A0A495IEW0</accession>
<feature type="transmembrane region" description="Helical" evidence="2">
    <location>
        <begin position="310"/>
        <end position="329"/>
    </location>
</feature>
<dbReference type="GO" id="GO:0016747">
    <property type="term" value="F:acyltransferase activity, transferring groups other than amino-acyl groups"/>
    <property type="evidence" value="ECO:0007669"/>
    <property type="project" value="InterPro"/>
</dbReference>
<dbReference type="InterPro" id="IPR043968">
    <property type="entry name" value="SGNH"/>
</dbReference>
<dbReference type="RefSeq" id="WP_170159830.1">
    <property type="nucleotide sequence ID" value="NZ_RBKS01000001.1"/>
</dbReference>
<dbReference type="GO" id="GO:0016020">
    <property type="term" value="C:membrane"/>
    <property type="evidence" value="ECO:0007669"/>
    <property type="project" value="TreeGrafter"/>
</dbReference>
<keyword evidence="2" id="KW-0812">Transmembrane</keyword>
<feature type="transmembrane region" description="Helical" evidence="2">
    <location>
        <begin position="193"/>
        <end position="214"/>
    </location>
</feature>
<name>A0A495IEW0_9MICO</name>
<keyword evidence="2" id="KW-1133">Transmembrane helix</keyword>
<dbReference type="InterPro" id="IPR050879">
    <property type="entry name" value="Acyltransferase_3"/>
</dbReference>
<feature type="transmembrane region" description="Helical" evidence="2">
    <location>
        <begin position="226"/>
        <end position="242"/>
    </location>
</feature>
<feature type="region of interest" description="Disordered" evidence="1">
    <location>
        <begin position="1"/>
        <end position="25"/>
    </location>
</feature>
<evidence type="ECO:0000259" key="3">
    <source>
        <dbReference type="Pfam" id="PF01757"/>
    </source>
</evidence>
<gene>
    <name evidence="5" type="ORF">C8E83_0639</name>
</gene>
<dbReference type="PANTHER" id="PTHR23028:SF53">
    <property type="entry name" value="ACYL_TRANSF_3 DOMAIN-CONTAINING PROTEIN"/>
    <property type="match status" value="1"/>
</dbReference>
<evidence type="ECO:0000256" key="1">
    <source>
        <dbReference type="SAM" id="MobiDB-lite"/>
    </source>
</evidence>
<dbReference type="Proteomes" id="UP000280008">
    <property type="component" value="Unassembled WGS sequence"/>
</dbReference>
<evidence type="ECO:0000256" key="2">
    <source>
        <dbReference type="SAM" id="Phobius"/>
    </source>
</evidence>
<sequence length="699" mass="75074">MSDTRSADVTTGERQGERPVTTSAFPQRRRRTDIQGLRAIAIGLVVISHMSLPFLAGGYVGVDVFFVISGFLISSHLFDAMDANGRLGFASFYARRARRILPAALFVGAATLVLGLVFLPPLDLPDLGKMARAVAVFVPNMWLAYSHVDYSTVSNPSIFQQYWSLGVEEQFYLVFPLVLSILVVTLKLRRRTVAVAVGVLVLLSFVGAAILLHLTTSWTFFSLPTRAWEFGAGAIIAMIVRAHPRWLTVMPRSAVSLATSVGLLMILGAAVFYSDQTPFPGPTALLPVAGTAIVILAGSGSVDDTFAQNVLSTSGFQFVGNISYSLYLWHWPLLQLPASTSGSLTTLPLWERLALVALSVVLAAGTWKFIERPFLRSRAARGVAPKSNRRVLVTAVVAIVVFVAASALPSAIFSRSTLTSSTAANSVSPTTTPTFTSVVPSNVTPALADATDSVSDGSRENCMVHTVSAVYVNDCAFGDTSSATTVAVFGDSHADHWLPAVEKWGTANHVRVVDYSKVGCASVDVTMILGFTRYPQCTAWRAAVLEKLRADPPALVVLANTNQLAFDQDGMTREAAWDAAVGRTLRLLPRASKVLGLANTPQMPDNVPICLSVNLEKASACGAPRSTAVDQTFIDSERTAFERGGASYADLNDFFCSSTWCGVIQGHTLMYRDEGHMTATWTRQLSAEIGLPISKALHS</sequence>
<feature type="domain" description="Acyltransferase 3" evidence="3">
    <location>
        <begin position="33"/>
        <end position="364"/>
    </location>
</feature>
<reference evidence="5 6" key="1">
    <citation type="submission" date="2018-10" db="EMBL/GenBank/DDBJ databases">
        <title>Sequencing the genomes of 1000 actinobacteria strains.</title>
        <authorList>
            <person name="Klenk H.-P."/>
        </authorList>
    </citation>
    <scope>NUCLEOTIDE SEQUENCE [LARGE SCALE GENOMIC DNA]</scope>
    <source>
        <strain evidence="5 6">DSM 17894</strain>
    </source>
</reference>
<dbReference type="InterPro" id="IPR002656">
    <property type="entry name" value="Acyl_transf_3_dom"/>
</dbReference>
<dbReference type="GO" id="GO:0009103">
    <property type="term" value="P:lipopolysaccharide biosynthetic process"/>
    <property type="evidence" value="ECO:0007669"/>
    <property type="project" value="TreeGrafter"/>
</dbReference>